<dbReference type="InterPro" id="IPR056157">
    <property type="entry name" value="TPR_IFT80_172_dom"/>
</dbReference>
<dbReference type="InterPro" id="IPR056168">
    <property type="entry name" value="TPR_IF140/IFT172/WDR19"/>
</dbReference>
<evidence type="ECO:0000256" key="5">
    <source>
        <dbReference type="ARBA" id="ARBA00023069"/>
    </source>
</evidence>
<keyword evidence="12" id="KW-1185">Reference proteome</keyword>
<evidence type="ECO:0000256" key="3">
    <source>
        <dbReference type="ARBA" id="ARBA00022737"/>
    </source>
</evidence>
<organism evidence="11 12">
    <name type="scientific">Acrasis kona</name>
    <dbReference type="NCBI Taxonomy" id="1008807"/>
    <lineage>
        <taxon>Eukaryota</taxon>
        <taxon>Discoba</taxon>
        <taxon>Heterolobosea</taxon>
        <taxon>Tetramitia</taxon>
        <taxon>Eutetramitia</taxon>
        <taxon>Acrasidae</taxon>
        <taxon>Acrasis</taxon>
    </lineage>
</organism>
<comment type="caution">
    <text evidence="11">The sequence shown here is derived from an EMBL/GenBank/DDBJ whole genome shotgun (WGS) entry which is preliminary data.</text>
</comment>
<sequence length="1281" mass="144524">MDWDSEGEMLAILLESSGMVPLWDLNTKKVQELQTSMKEVTFLKWSLNGPDLAIGSIKGTLMLYNRRTTRTVPIKGKHTKRITCGAWNKQNVLALAGDDFQITISSASGDTLDQKSVRADPTLLAFSTSKDSTENKDTTLSAAIGGKALWLFDYNSKESRPIELAFQTKYGRLISYRWFGDGYILVGYQNGYVVVLSTHISEIGNEINSIKLHSELNNICYSSKLLKGASIGDNCIKVFDMSDLTNMDSSMNNCDIITLENEYNSLKKVQWTDDGQILTVSSNNGALYSYLTSIPSLHHCYHTKILYLVSLREVQIKDVATDQALIRFPIDIEPHFVSLGPEHAAVGMNNRVQYYRWSEQQEDGKGATLVGEKEYLGTVENVHLGFQYVAVYGGGRITLQLIEQPDESFPQDRIEKFFPDKDDGSHITCVAMTNHFLIYGTSRGNMILFSLEDWNFVNEYRFDVAITNLFPNPTGTRIVFLDETHAAYVYNPVDDVVITIDKFAGSADKVMWDESDPTIFVASDNKSFTTYVYCPVTRWGPKVYAVQQHEQNGTVVKTERPYGFAPILCNAGKVACQVKSGSLALVNLASHDGAQEMSVEGFHKSCNLLRLDQAYHTLCNLTGVDKAPLYHDLSQLALDNMEIELAAKVYRKQGNAAMVMALDQLCDIEEIHLIHGHMAMLHRDFSDAETKFLQSSQIYLALEMRRDLMHWDRALQLANHLDKAKVPLLSRQYAEMLEMKAEYARAMELYQSGMANANPTSAHYQACMQGYARATIRCGNVREGFKIAKESGDKKLCKECAIAFEELKQLEDAAALYECADSYDKAAELYIQIKKYDKLTPFMSRIKNPKIHIQLAKSREQEGKYAEAAKSYQDASDWLNVIRLNLTHLNNATKAIEIVNKTKSTDGAAMIAKLCIDKKNYKRAVEFLIMAEDHDQAFELAQHHNEMSTYATAIGNKGSDDEYLSIAEYFENKGEAATSADYYVRVREYDRALKLYLKCGEDQVDKAIQVIGLANNDALTTLLIDFLMGDMDGAPKDPKHIFKLYMALGNFKQAAKTALLIAKQEQEAGNYLVAHQVLFEMTRELDKKKVHVPSDLRQALMLLHSYMIIKDLNGTKDLIMPAQIKFPNSTVKILTSTVLQCIRAGLKSKAYEYAAVLVREENRSKIEEKYKSKIINFVRKKKEEDTVQEEMTPCPCCKTLMPETQLDCDQCQNHIPFCIASGHHMVLEDWSCCPHCEFSALFSKFNKVLQSNDSTCPMCKKKITKITKSTNASELLKKYIQ</sequence>
<evidence type="ECO:0000313" key="12">
    <source>
        <dbReference type="Proteomes" id="UP001431209"/>
    </source>
</evidence>
<dbReference type="Gene3D" id="2.130.10.10">
    <property type="entry name" value="YVTN repeat-like/Quinoprotein amine dehydrogenase"/>
    <property type="match status" value="1"/>
</dbReference>
<keyword evidence="4" id="KW-0802">TPR repeat</keyword>
<evidence type="ECO:0000256" key="2">
    <source>
        <dbReference type="ARBA" id="ARBA00022574"/>
    </source>
</evidence>
<dbReference type="SMART" id="SM00320">
    <property type="entry name" value="WD40"/>
    <property type="match status" value="4"/>
</dbReference>
<evidence type="ECO:0000259" key="7">
    <source>
        <dbReference type="Pfam" id="PF15911"/>
    </source>
</evidence>
<dbReference type="PANTHER" id="PTHR14920:SF0">
    <property type="entry name" value="WD REPEAT DOMAIN 19"/>
    <property type="match status" value="1"/>
</dbReference>
<feature type="domain" description="WDR19 WD40 repeat" evidence="7">
    <location>
        <begin position="305"/>
        <end position="591"/>
    </location>
</feature>
<dbReference type="GO" id="GO:0030991">
    <property type="term" value="C:intraciliary transport particle A"/>
    <property type="evidence" value="ECO:0007669"/>
    <property type="project" value="TreeGrafter"/>
</dbReference>
<evidence type="ECO:0000256" key="1">
    <source>
        <dbReference type="ARBA" id="ARBA00004138"/>
    </source>
</evidence>
<proteinExistence type="predicted"/>
<reference evidence="11 12" key="1">
    <citation type="submission" date="2024-03" db="EMBL/GenBank/DDBJ databases">
        <title>The Acrasis kona genome and developmental transcriptomes reveal deep origins of eukaryotic multicellular pathways.</title>
        <authorList>
            <person name="Sheikh S."/>
            <person name="Fu C.-J."/>
            <person name="Brown M.W."/>
            <person name="Baldauf S.L."/>
        </authorList>
    </citation>
    <scope>NUCLEOTIDE SEQUENCE [LARGE SCALE GENOMIC DNA]</scope>
    <source>
        <strain evidence="11 12">ATCC MYA-3509</strain>
    </source>
</reference>
<protein>
    <recommendedName>
        <fullName evidence="13">WD repeat-containing protein 19</fullName>
    </recommendedName>
</protein>
<comment type="subcellular location">
    <subcellularLocation>
        <location evidence="1">Cell projection</location>
        <location evidence="1">Cilium</location>
    </subcellularLocation>
</comment>
<dbReference type="SUPFAM" id="SSF69322">
    <property type="entry name" value="Tricorn protease domain 2"/>
    <property type="match status" value="1"/>
</dbReference>
<dbReference type="InterPro" id="IPR001680">
    <property type="entry name" value="WD40_rpt"/>
</dbReference>
<evidence type="ECO:0000259" key="9">
    <source>
        <dbReference type="Pfam" id="PF23389"/>
    </source>
</evidence>
<dbReference type="GO" id="GO:0060271">
    <property type="term" value="P:cilium assembly"/>
    <property type="evidence" value="ECO:0007669"/>
    <property type="project" value="TreeGrafter"/>
</dbReference>
<dbReference type="InterPro" id="IPR015943">
    <property type="entry name" value="WD40/YVTN_repeat-like_dom_sf"/>
</dbReference>
<evidence type="ECO:0000259" key="10">
    <source>
        <dbReference type="Pfam" id="PF24762"/>
    </source>
</evidence>
<dbReference type="GO" id="GO:0005929">
    <property type="term" value="C:cilium"/>
    <property type="evidence" value="ECO:0007669"/>
    <property type="project" value="UniProtKB-SubCell"/>
</dbReference>
<dbReference type="InterPro" id="IPR040379">
    <property type="entry name" value="WDR19/dyf-2"/>
</dbReference>
<evidence type="ECO:0000256" key="6">
    <source>
        <dbReference type="ARBA" id="ARBA00023273"/>
    </source>
</evidence>
<dbReference type="EMBL" id="JAOPGA020001878">
    <property type="protein sequence ID" value="KAL0491871.1"/>
    <property type="molecule type" value="Genomic_DNA"/>
</dbReference>
<feature type="domain" description="IFT80/172/WDR35 TPR" evidence="8">
    <location>
        <begin position="633"/>
        <end position="722"/>
    </location>
</feature>
<dbReference type="InterPro" id="IPR057855">
    <property type="entry name" value="Beta-prop_WDR19_1st"/>
</dbReference>
<keyword evidence="3" id="KW-0677">Repeat</keyword>
<feature type="domain" description="IF140/IFT172/WDR19 TPR" evidence="10">
    <location>
        <begin position="836"/>
        <end position="1087"/>
    </location>
</feature>
<dbReference type="Pfam" id="PF15911">
    <property type="entry name" value="Beta-prop_WDR19_2nd"/>
    <property type="match status" value="1"/>
</dbReference>
<keyword evidence="6" id="KW-0966">Cell projection</keyword>
<keyword evidence="2" id="KW-0853">WD repeat</keyword>
<evidence type="ECO:0008006" key="13">
    <source>
        <dbReference type="Google" id="ProtNLM"/>
    </source>
</evidence>
<accession>A0AAW2ZT39</accession>
<gene>
    <name evidence="11" type="ORF">AKO1_000529</name>
</gene>
<dbReference type="Gene3D" id="1.25.40.470">
    <property type="match status" value="2"/>
</dbReference>
<keyword evidence="5" id="KW-0969">Cilium</keyword>
<evidence type="ECO:0000313" key="11">
    <source>
        <dbReference type="EMBL" id="KAL0491871.1"/>
    </source>
</evidence>
<dbReference type="InterPro" id="IPR039468">
    <property type="entry name" value="WDR19_WD40_rpt"/>
</dbReference>
<dbReference type="Pfam" id="PF23389">
    <property type="entry name" value="Beta-prop_WDR19_1st"/>
    <property type="match status" value="1"/>
</dbReference>
<evidence type="ECO:0000256" key="4">
    <source>
        <dbReference type="ARBA" id="ARBA00022803"/>
    </source>
</evidence>
<feature type="domain" description="WDR19 first beta-propeller" evidence="9">
    <location>
        <begin position="1"/>
        <end position="285"/>
    </location>
</feature>
<name>A0AAW2ZT39_9EUKA</name>
<dbReference type="SUPFAM" id="SSF82171">
    <property type="entry name" value="DPP6 N-terminal domain-like"/>
    <property type="match status" value="1"/>
</dbReference>
<dbReference type="Pfam" id="PF24762">
    <property type="entry name" value="TPR_IF140-IFT172"/>
    <property type="match status" value="1"/>
</dbReference>
<dbReference type="GO" id="GO:0035721">
    <property type="term" value="P:intraciliary retrograde transport"/>
    <property type="evidence" value="ECO:0007669"/>
    <property type="project" value="InterPro"/>
</dbReference>
<dbReference type="Proteomes" id="UP001431209">
    <property type="component" value="Unassembled WGS sequence"/>
</dbReference>
<evidence type="ECO:0000259" key="8">
    <source>
        <dbReference type="Pfam" id="PF23387"/>
    </source>
</evidence>
<dbReference type="Pfam" id="PF23387">
    <property type="entry name" value="TPR_IFT80_172"/>
    <property type="match status" value="1"/>
</dbReference>
<dbReference type="PANTHER" id="PTHR14920">
    <property type="entry name" value="OSMOTIC AVOIDANCE ABNORMAL PROTEIN 1/WD REPEAT MEMBRANE PROTEIN"/>
    <property type="match status" value="1"/>
</dbReference>